<keyword evidence="2" id="KW-1185">Reference proteome</keyword>
<dbReference type="Proteomes" id="UP000886998">
    <property type="component" value="Unassembled WGS sequence"/>
</dbReference>
<accession>A0A8X6WQH6</accession>
<organism evidence="1 2">
    <name type="scientific">Trichonephila inaurata madagascariensis</name>
    <dbReference type="NCBI Taxonomy" id="2747483"/>
    <lineage>
        <taxon>Eukaryota</taxon>
        <taxon>Metazoa</taxon>
        <taxon>Ecdysozoa</taxon>
        <taxon>Arthropoda</taxon>
        <taxon>Chelicerata</taxon>
        <taxon>Arachnida</taxon>
        <taxon>Araneae</taxon>
        <taxon>Araneomorphae</taxon>
        <taxon>Entelegynae</taxon>
        <taxon>Araneoidea</taxon>
        <taxon>Nephilidae</taxon>
        <taxon>Trichonephila</taxon>
        <taxon>Trichonephila inaurata</taxon>
    </lineage>
</organism>
<comment type="caution">
    <text evidence="1">The sequence shown here is derived from an EMBL/GenBank/DDBJ whole genome shotgun (WGS) entry which is preliminary data.</text>
</comment>
<name>A0A8X6WQH6_9ARAC</name>
<reference evidence="1" key="1">
    <citation type="submission" date="2020-08" db="EMBL/GenBank/DDBJ databases">
        <title>Multicomponent nature underlies the extraordinary mechanical properties of spider dragline silk.</title>
        <authorList>
            <person name="Kono N."/>
            <person name="Nakamura H."/>
            <person name="Mori M."/>
            <person name="Yoshida Y."/>
            <person name="Ohtoshi R."/>
            <person name="Malay A.D."/>
            <person name="Moran D.A.P."/>
            <person name="Tomita M."/>
            <person name="Numata K."/>
            <person name="Arakawa K."/>
        </authorList>
    </citation>
    <scope>NUCLEOTIDE SEQUENCE</scope>
</reference>
<sequence>MNSLTTLLNHNCLHSNKKHFHHDLCQETVYKMNHFSQQKLTGTDERSLQYPVSEKMFPENDRVWDIRPHTGEKSIQNDVCGENFLIQAFSVTTCLPILGRKLTNSIYVGKRFLKNLTLMCI</sequence>
<dbReference type="AlphaFoldDB" id="A0A8X6WQH6"/>
<evidence type="ECO:0000313" key="1">
    <source>
        <dbReference type="EMBL" id="GFY39365.1"/>
    </source>
</evidence>
<gene>
    <name evidence="1" type="ORF">TNIN_300661</name>
</gene>
<dbReference type="EMBL" id="BMAV01001356">
    <property type="protein sequence ID" value="GFY39365.1"/>
    <property type="molecule type" value="Genomic_DNA"/>
</dbReference>
<proteinExistence type="predicted"/>
<evidence type="ECO:0000313" key="2">
    <source>
        <dbReference type="Proteomes" id="UP000886998"/>
    </source>
</evidence>
<protein>
    <submittedName>
        <fullName evidence="1">Uncharacterized protein</fullName>
    </submittedName>
</protein>